<dbReference type="InterPro" id="IPR001972">
    <property type="entry name" value="Stomatin_HflK_fam"/>
</dbReference>
<comment type="similarity">
    <text evidence="2">Belongs to the band 7/mec-2 family.</text>
</comment>
<accession>A0A0F9F880</accession>
<dbReference type="FunFam" id="3.30.479.30:FF:000004">
    <property type="entry name" value="Putative membrane protease family, stomatin"/>
    <property type="match status" value="1"/>
</dbReference>
<evidence type="ECO:0000256" key="4">
    <source>
        <dbReference type="SAM" id="Phobius"/>
    </source>
</evidence>
<dbReference type="EMBL" id="LAZR01022263">
    <property type="protein sequence ID" value="KKL82493.1"/>
    <property type="molecule type" value="Genomic_DNA"/>
</dbReference>
<dbReference type="GO" id="GO:0005739">
    <property type="term" value="C:mitochondrion"/>
    <property type="evidence" value="ECO:0007669"/>
    <property type="project" value="UniProtKB-SubCell"/>
</dbReference>
<reference evidence="6" key="1">
    <citation type="journal article" date="2015" name="Nature">
        <title>Complex archaea that bridge the gap between prokaryotes and eukaryotes.</title>
        <authorList>
            <person name="Spang A."/>
            <person name="Saw J.H."/>
            <person name="Jorgensen S.L."/>
            <person name="Zaremba-Niedzwiedzka K."/>
            <person name="Martijn J."/>
            <person name="Lind A.E."/>
            <person name="van Eijk R."/>
            <person name="Schleper C."/>
            <person name="Guy L."/>
            <person name="Ettema T.J."/>
        </authorList>
    </citation>
    <scope>NUCLEOTIDE SEQUENCE</scope>
</reference>
<dbReference type="GO" id="GO:0005886">
    <property type="term" value="C:plasma membrane"/>
    <property type="evidence" value="ECO:0007669"/>
    <property type="project" value="UniProtKB-ARBA"/>
</dbReference>
<dbReference type="PRINTS" id="PR00721">
    <property type="entry name" value="STOMATIN"/>
</dbReference>
<dbReference type="InterPro" id="IPR036013">
    <property type="entry name" value="Band_7/SPFH_dom_sf"/>
</dbReference>
<dbReference type="SUPFAM" id="SSF117892">
    <property type="entry name" value="Band 7/SPFH domain"/>
    <property type="match status" value="1"/>
</dbReference>
<organism evidence="6">
    <name type="scientific">marine sediment metagenome</name>
    <dbReference type="NCBI Taxonomy" id="412755"/>
    <lineage>
        <taxon>unclassified sequences</taxon>
        <taxon>metagenomes</taxon>
        <taxon>ecological metagenomes</taxon>
    </lineage>
</organism>
<dbReference type="InterPro" id="IPR001107">
    <property type="entry name" value="Band_7"/>
</dbReference>
<dbReference type="AlphaFoldDB" id="A0A0F9F880"/>
<evidence type="ECO:0000259" key="5">
    <source>
        <dbReference type="SMART" id="SM00244"/>
    </source>
</evidence>
<dbReference type="InterPro" id="IPR050710">
    <property type="entry name" value="Band7/mec-2_domain"/>
</dbReference>
<name>A0A0F9F880_9ZZZZ</name>
<keyword evidence="4" id="KW-0472">Membrane</keyword>
<dbReference type="InterPro" id="IPR032435">
    <property type="entry name" value="STML2-like_C"/>
</dbReference>
<dbReference type="PANTHER" id="PTHR43327">
    <property type="entry name" value="STOMATIN-LIKE PROTEIN 2, MITOCHONDRIAL"/>
    <property type="match status" value="1"/>
</dbReference>
<dbReference type="Gene3D" id="3.30.479.30">
    <property type="entry name" value="Band 7 domain"/>
    <property type="match status" value="1"/>
</dbReference>
<keyword evidence="4" id="KW-1133">Transmembrane helix</keyword>
<dbReference type="CDD" id="cd08829">
    <property type="entry name" value="SPFH_paraslipin"/>
    <property type="match status" value="1"/>
</dbReference>
<evidence type="ECO:0000256" key="1">
    <source>
        <dbReference type="ARBA" id="ARBA00004173"/>
    </source>
</evidence>
<feature type="transmembrane region" description="Helical" evidence="4">
    <location>
        <begin position="6"/>
        <end position="27"/>
    </location>
</feature>
<feature type="domain" description="Band 7" evidence="5">
    <location>
        <begin position="22"/>
        <end position="180"/>
    </location>
</feature>
<dbReference type="Pfam" id="PF16200">
    <property type="entry name" value="Band_7_C"/>
    <property type="match status" value="1"/>
</dbReference>
<comment type="subcellular location">
    <subcellularLocation>
        <location evidence="1">Mitochondrion</location>
    </subcellularLocation>
</comment>
<keyword evidence="3" id="KW-0496">Mitochondrion</keyword>
<dbReference type="Pfam" id="PF01145">
    <property type="entry name" value="Band_7"/>
    <property type="match status" value="1"/>
</dbReference>
<evidence type="ECO:0000256" key="2">
    <source>
        <dbReference type="ARBA" id="ARBA00008164"/>
    </source>
</evidence>
<proteinExistence type="inferred from homology"/>
<dbReference type="SMART" id="SM00244">
    <property type="entry name" value="PHB"/>
    <property type="match status" value="1"/>
</dbReference>
<comment type="caution">
    <text evidence="6">The sequence shown here is derived from an EMBL/GenBank/DDBJ whole genome shotgun (WGS) entry which is preliminary data.</text>
</comment>
<keyword evidence="4" id="KW-0812">Transmembrane</keyword>
<protein>
    <recommendedName>
        <fullName evidence="5">Band 7 domain-containing protein</fullName>
    </recommendedName>
</protein>
<sequence>MENIGTIVTIGIVILVVVTIIKTARIVPQKSAFIVERLGKYTKTLEAGFHILFPFIERVAYKHSLKEVAVDVPSQSCITRDNIAVEVDGVLYLQVMDPAKASYGIENYMFASTQLAQTTMRSEMGKLELDRTFEERMSINTAIIQAVDKASDPWGVKITRYEIKNIEPPESVKDALEKQMRAEREKRAAIAESEGQRQAITNVAEGDKQEAIKKSEGEKLKRINEAEGRAREIELIATATAEGIRKIAESIEAPGGRDAVNLRVAEQYIREFGNLAKKSNTMIIPSNLSDIGSMVASVTSLLKSSALSSEKSSDPAE</sequence>
<evidence type="ECO:0000313" key="6">
    <source>
        <dbReference type="EMBL" id="KKL82493.1"/>
    </source>
</evidence>
<dbReference type="PANTHER" id="PTHR43327:SF10">
    <property type="entry name" value="STOMATIN-LIKE PROTEIN 2, MITOCHONDRIAL"/>
    <property type="match status" value="1"/>
</dbReference>
<gene>
    <name evidence="6" type="ORF">LCGC14_1984210</name>
</gene>
<evidence type="ECO:0000256" key="3">
    <source>
        <dbReference type="ARBA" id="ARBA00023128"/>
    </source>
</evidence>
<dbReference type="GO" id="GO:0098552">
    <property type="term" value="C:side of membrane"/>
    <property type="evidence" value="ECO:0007669"/>
    <property type="project" value="UniProtKB-ARBA"/>
</dbReference>